<keyword evidence="3" id="KW-1185">Reference proteome</keyword>
<reference evidence="2 3" key="1">
    <citation type="submission" date="2018-03" db="EMBL/GenBank/DDBJ databases">
        <title>Genomic Encyclopedia of Archaeal and Bacterial Type Strains, Phase II (KMG-II): from individual species to whole genera.</title>
        <authorList>
            <person name="Goeker M."/>
        </authorList>
    </citation>
    <scope>NUCLEOTIDE SEQUENCE [LARGE SCALE GENOMIC DNA]</scope>
    <source>
        <strain evidence="2 3">DSM 100212</strain>
    </source>
</reference>
<feature type="transmembrane region" description="Helical" evidence="1">
    <location>
        <begin position="141"/>
        <end position="159"/>
    </location>
</feature>
<accession>A0A2T0WY76</accession>
<gene>
    <name evidence="2" type="ORF">CLV74_103212</name>
</gene>
<dbReference type="EMBL" id="PVTQ01000003">
    <property type="protein sequence ID" value="PRY91627.1"/>
    <property type="molecule type" value="Genomic_DNA"/>
</dbReference>
<keyword evidence="1" id="KW-1133">Transmembrane helix</keyword>
<feature type="transmembrane region" description="Helical" evidence="1">
    <location>
        <begin position="193"/>
        <end position="216"/>
    </location>
</feature>
<comment type="caution">
    <text evidence="2">The sequence shown here is derived from an EMBL/GenBank/DDBJ whole genome shotgun (WGS) entry which is preliminary data.</text>
</comment>
<proteinExistence type="predicted"/>
<name>A0A2T0WY76_9RHOB</name>
<keyword evidence="1" id="KW-0812">Transmembrane</keyword>
<evidence type="ECO:0000313" key="2">
    <source>
        <dbReference type="EMBL" id="PRY91627.1"/>
    </source>
</evidence>
<sequence length="273" mass="28656">MSDSDILRDTYSVFVENQKKLLSLAIGRVALFLLTSSVLAAAAISVGQPLPTLISVGFVALLGVYCVSKIAVPLHRLFLLPSSGENRPAMRRVRTREILQYAGAMTSVGAVMGAIMFVFALGAVSLLVGSGSNSATVNIPVGFYGVGALVVLLVGYVGFRISPLLPAAAVDVRLTMSEAWNTTHDMSGTFIKALVGIGGTALLIGAAFGAGAFYALEAASLGQGLALVAGGFVALQAAFWTATLLSLVFMSVMYDKVIEERLVDDRMREFQVI</sequence>
<feature type="transmembrane region" description="Helical" evidence="1">
    <location>
        <begin position="53"/>
        <end position="78"/>
    </location>
</feature>
<evidence type="ECO:0000256" key="1">
    <source>
        <dbReference type="SAM" id="Phobius"/>
    </source>
</evidence>
<organism evidence="2 3">
    <name type="scientific">Donghicola tyrosinivorans</name>
    <dbReference type="NCBI Taxonomy" id="1652492"/>
    <lineage>
        <taxon>Bacteria</taxon>
        <taxon>Pseudomonadati</taxon>
        <taxon>Pseudomonadota</taxon>
        <taxon>Alphaproteobacteria</taxon>
        <taxon>Rhodobacterales</taxon>
        <taxon>Roseobacteraceae</taxon>
        <taxon>Donghicola</taxon>
    </lineage>
</organism>
<protein>
    <submittedName>
        <fullName evidence="2">Uncharacterized protein</fullName>
    </submittedName>
</protein>
<dbReference type="Proteomes" id="UP000238392">
    <property type="component" value="Unassembled WGS sequence"/>
</dbReference>
<feature type="transmembrane region" description="Helical" evidence="1">
    <location>
        <begin position="228"/>
        <end position="252"/>
    </location>
</feature>
<keyword evidence="1" id="KW-0472">Membrane</keyword>
<feature type="transmembrane region" description="Helical" evidence="1">
    <location>
        <begin position="21"/>
        <end position="47"/>
    </location>
</feature>
<evidence type="ECO:0000313" key="3">
    <source>
        <dbReference type="Proteomes" id="UP000238392"/>
    </source>
</evidence>
<feature type="transmembrane region" description="Helical" evidence="1">
    <location>
        <begin position="98"/>
        <end position="121"/>
    </location>
</feature>
<dbReference type="AlphaFoldDB" id="A0A2T0WY76"/>